<reference evidence="10" key="1">
    <citation type="submission" date="2020-03" db="EMBL/GenBank/DDBJ databases">
        <title>A high-quality chromosome-level genome assembly of a woody plant with both climbing and erect habits, Rhamnella rubrinervis.</title>
        <authorList>
            <person name="Lu Z."/>
            <person name="Yang Y."/>
            <person name="Zhu X."/>
            <person name="Sun Y."/>
        </authorList>
    </citation>
    <scope>NUCLEOTIDE SEQUENCE</scope>
    <source>
        <strain evidence="10">BYM</strain>
        <tissue evidence="10">Leaf</tissue>
    </source>
</reference>
<dbReference type="InterPro" id="IPR001005">
    <property type="entry name" value="SANT/Myb"/>
</dbReference>
<dbReference type="Proteomes" id="UP000796880">
    <property type="component" value="Unassembled WGS sequence"/>
</dbReference>
<evidence type="ECO:0000256" key="6">
    <source>
        <dbReference type="ARBA" id="ARBA00023242"/>
    </source>
</evidence>
<dbReference type="AlphaFoldDB" id="A0A8K0DSI9"/>
<evidence type="ECO:0000313" key="11">
    <source>
        <dbReference type="Proteomes" id="UP000796880"/>
    </source>
</evidence>
<dbReference type="InterPro" id="IPR051953">
    <property type="entry name" value="Plant_SW-associated_TFs"/>
</dbReference>
<evidence type="ECO:0000256" key="2">
    <source>
        <dbReference type="ARBA" id="ARBA00022737"/>
    </source>
</evidence>
<dbReference type="GO" id="GO:0005634">
    <property type="term" value="C:nucleus"/>
    <property type="evidence" value="ECO:0007669"/>
    <property type="project" value="UniProtKB-SubCell"/>
</dbReference>
<evidence type="ECO:0000256" key="5">
    <source>
        <dbReference type="ARBA" id="ARBA00023163"/>
    </source>
</evidence>
<keyword evidence="3" id="KW-0805">Transcription regulation</keyword>
<sequence length="464" mass="51351">MGRHSCCYKQKLRKGLWSPEEDEKLLRHITKYGHGCWSSVPKQAGLQRCGKSCRLRWINYLRPDLKRGTFSQEEENLIIELHAVLGNRWSQIAAQLPGRTDNEIKNLWNSCLKKKLRQRGIDPVTHRLLSEMENNIGGQVDKDAESKVSSVVTNELNLLLKADNSKPEEAARTCSLAASQGYEMNMIRSSNNNNNNVNMLLDRFITSAITNFQPSGFVGQFSHEQQLNYGSSSSSNTTSSSDSSARLPVTDSNPLAHTAGKTFDFTCNAIPVSFTTTTTTCKPWLSFPNDTNSSSINASRYWEGSSGCGSGSTLCASATNNNNISNSSGRSGSMEMQSTSSFLENTMFAWGLAADCTTSDRDPPHVHLNLMETQSQSQPEDIKWAQYLSNPTTLMAASLQSHQTSQTLFNSPNDVKPETHLVIDTTCSRSMMRPRNKQQQGPLQTSVIYAKDIQRLTTALGGHN</sequence>
<dbReference type="PROSITE" id="PS50090">
    <property type="entry name" value="MYB_LIKE"/>
    <property type="match status" value="2"/>
</dbReference>
<dbReference type="FunFam" id="1.10.10.60:FF:000047">
    <property type="entry name" value="Myb transcription factor"/>
    <property type="match status" value="1"/>
</dbReference>
<feature type="compositionally biased region" description="Low complexity" evidence="7">
    <location>
        <begin position="231"/>
        <end position="244"/>
    </location>
</feature>
<feature type="domain" description="Myb-like" evidence="8">
    <location>
        <begin position="62"/>
        <end position="112"/>
    </location>
</feature>
<feature type="domain" description="HTH myb-type" evidence="9">
    <location>
        <begin position="62"/>
        <end position="116"/>
    </location>
</feature>
<dbReference type="PANTHER" id="PTHR47997">
    <property type="entry name" value="MYB DOMAIN PROTEIN 55"/>
    <property type="match status" value="1"/>
</dbReference>
<dbReference type="GO" id="GO:0003677">
    <property type="term" value="F:DNA binding"/>
    <property type="evidence" value="ECO:0007669"/>
    <property type="project" value="UniProtKB-KW"/>
</dbReference>
<feature type="domain" description="HTH myb-type" evidence="9">
    <location>
        <begin position="9"/>
        <end position="61"/>
    </location>
</feature>
<dbReference type="PANTHER" id="PTHR47997:SF75">
    <property type="entry name" value="MYB DOMAIN PROTEIN 55"/>
    <property type="match status" value="1"/>
</dbReference>
<accession>A0A8K0DSI9</accession>
<comment type="subcellular location">
    <subcellularLocation>
        <location evidence="1">Nucleus</location>
    </subcellularLocation>
</comment>
<dbReference type="PROSITE" id="PS51294">
    <property type="entry name" value="HTH_MYB"/>
    <property type="match status" value="2"/>
</dbReference>
<keyword evidence="2" id="KW-0677">Repeat</keyword>
<dbReference type="FunFam" id="1.10.10.60:FF:000221">
    <property type="entry name" value="MYB transcription factor"/>
    <property type="match status" value="1"/>
</dbReference>
<dbReference type="EMBL" id="VOIH02000010">
    <property type="protein sequence ID" value="KAF3436622.1"/>
    <property type="molecule type" value="Genomic_DNA"/>
</dbReference>
<dbReference type="Gene3D" id="1.10.10.60">
    <property type="entry name" value="Homeodomain-like"/>
    <property type="match status" value="2"/>
</dbReference>
<dbReference type="InterPro" id="IPR017930">
    <property type="entry name" value="Myb_dom"/>
</dbReference>
<proteinExistence type="predicted"/>
<name>A0A8K0DSI9_9ROSA</name>
<dbReference type="OrthoDB" id="2143914at2759"/>
<comment type="caution">
    <text evidence="10">The sequence shown here is derived from an EMBL/GenBank/DDBJ whole genome shotgun (WGS) entry which is preliminary data.</text>
</comment>
<dbReference type="InterPro" id="IPR009057">
    <property type="entry name" value="Homeodomain-like_sf"/>
</dbReference>
<evidence type="ECO:0000313" key="10">
    <source>
        <dbReference type="EMBL" id="KAF3436622.1"/>
    </source>
</evidence>
<dbReference type="SUPFAM" id="SSF46689">
    <property type="entry name" value="Homeodomain-like"/>
    <property type="match status" value="1"/>
</dbReference>
<evidence type="ECO:0000256" key="4">
    <source>
        <dbReference type="ARBA" id="ARBA00023125"/>
    </source>
</evidence>
<dbReference type="CDD" id="cd00167">
    <property type="entry name" value="SANT"/>
    <property type="match status" value="2"/>
</dbReference>
<dbReference type="SMART" id="SM00717">
    <property type="entry name" value="SANT"/>
    <property type="match status" value="2"/>
</dbReference>
<evidence type="ECO:0000256" key="1">
    <source>
        <dbReference type="ARBA" id="ARBA00004123"/>
    </source>
</evidence>
<dbReference type="Pfam" id="PF00249">
    <property type="entry name" value="Myb_DNA-binding"/>
    <property type="match status" value="2"/>
</dbReference>
<evidence type="ECO:0000259" key="9">
    <source>
        <dbReference type="PROSITE" id="PS51294"/>
    </source>
</evidence>
<feature type="domain" description="Myb-like" evidence="8">
    <location>
        <begin position="9"/>
        <end position="61"/>
    </location>
</feature>
<evidence type="ECO:0000259" key="8">
    <source>
        <dbReference type="PROSITE" id="PS50090"/>
    </source>
</evidence>
<keyword evidence="11" id="KW-1185">Reference proteome</keyword>
<feature type="region of interest" description="Disordered" evidence="7">
    <location>
        <begin position="228"/>
        <end position="253"/>
    </location>
</feature>
<protein>
    <submittedName>
        <fullName evidence="10">Uncharacterized protein</fullName>
    </submittedName>
</protein>
<keyword evidence="5" id="KW-0804">Transcription</keyword>
<gene>
    <name evidence="10" type="ORF">FNV43_RR23714</name>
</gene>
<evidence type="ECO:0000256" key="7">
    <source>
        <dbReference type="SAM" id="MobiDB-lite"/>
    </source>
</evidence>
<evidence type="ECO:0000256" key="3">
    <source>
        <dbReference type="ARBA" id="ARBA00023015"/>
    </source>
</evidence>
<organism evidence="10 11">
    <name type="scientific">Rhamnella rubrinervis</name>
    <dbReference type="NCBI Taxonomy" id="2594499"/>
    <lineage>
        <taxon>Eukaryota</taxon>
        <taxon>Viridiplantae</taxon>
        <taxon>Streptophyta</taxon>
        <taxon>Embryophyta</taxon>
        <taxon>Tracheophyta</taxon>
        <taxon>Spermatophyta</taxon>
        <taxon>Magnoliopsida</taxon>
        <taxon>eudicotyledons</taxon>
        <taxon>Gunneridae</taxon>
        <taxon>Pentapetalae</taxon>
        <taxon>rosids</taxon>
        <taxon>fabids</taxon>
        <taxon>Rosales</taxon>
        <taxon>Rhamnaceae</taxon>
        <taxon>rhamnoid group</taxon>
        <taxon>Rhamneae</taxon>
        <taxon>Rhamnella</taxon>
    </lineage>
</organism>
<keyword evidence="4" id="KW-0238">DNA-binding</keyword>
<keyword evidence="6" id="KW-0539">Nucleus</keyword>